<keyword evidence="4 5" id="KW-0472">Membrane</keyword>
<keyword evidence="3 5" id="KW-1133">Transmembrane helix</keyword>
<dbReference type="EMBL" id="CP139368">
    <property type="protein sequence ID" value="WPR89831.1"/>
    <property type="molecule type" value="Genomic_DNA"/>
</dbReference>
<dbReference type="PANTHER" id="PTHR43243:SF24">
    <property type="entry name" value="CATIONIC AMINO ACID TRANSPORT INTEGRAL MEMBRANE PROTEIN ROCE-RELATED"/>
    <property type="match status" value="1"/>
</dbReference>
<protein>
    <submittedName>
        <fullName evidence="6">Amino acid permease</fullName>
    </submittedName>
</protein>
<feature type="transmembrane region" description="Helical" evidence="5">
    <location>
        <begin position="213"/>
        <end position="233"/>
    </location>
</feature>
<feature type="transmembrane region" description="Helical" evidence="5">
    <location>
        <begin position="435"/>
        <end position="454"/>
    </location>
</feature>
<dbReference type="Proteomes" id="UP001323798">
    <property type="component" value="Chromosome"/>
</dbReference>
<feature type="transmembrane region" description="Helical" evidence="5">
    <location>
        <begin position="354"/>
        <end position="373"/>
    </location>
</feature>
<reference evidence="6 7" key="1">
    <citation type="submission" date="2023-11" db="EMBL/GenBank/DDBJ databases">
        <title>Genome sequence of Microbacterium rhizosphaerae KACC 19337.</title>
        <authorList>
            <person name="Choi H."/>
            <person name="Kim S."/>
            <person name="Kim Y."/>
            <person name="Kwon S.-W."/>
            <person name="Heo J."/>
        </authorList>
    </citation>
    <scope>NUCLEOTIDE SEQUENCE [LARGE SCALE GENOMIC DNA]</scope>
    <source>
        <strain evidence="6 7">KACC 19337</strain>
    </source>
</reference>
<feature type="transmembrane region" description="Helical" evidence="5">
    <location>
        <begin position="412"/>
        <end position="429"/>
    </location>
</feature>
<keyword evidence="7" id="KW-1185">Reference proteome</keyword>
<feature type="transmembrane region" description="Helical" evidence="5">
    <location>
        <begin position="254"/>
        <end position="277"/>
    </location>
</feature>
<sequence>MPTVAQQLLRRKPTTPPGANEVHLKRSIGLFSLTMIGVGGTLGTGIFFILSQAVPVAGPAVIWSFVIGGVVAGLTALCYAEMAGAVPVSGSTYSYAYATLGEATAMGVGACLLLEYGVSTAAVAVGWSQYVNQLLQNLFGWQIPLQWSQAPEQGGIINIPAIIVIVLCSLLLIRGASESTTVNSVMVVIKIAVILFFCAVAFTGWNADHFHNFAPAGFAGIIGGAGIIFFSFVGLDAVSTAGDEAKNPKRNLPLAIIFALLIIVALYVLTCLAALGAQAPDKFKNQDAGLAAILQNIIGASWPGTIVAAGAIISIFSVTLVVLYGQTRILFAMSRDGMIPPIFAKVNPRTMTPIPNTVIVMVLTATLAAVIPIDFLAEMTSIGTLVAFIVVSLGVIILRVREPNLERGFRLPFGWTIPILSILGCIAIITQLRLITIEVFVIWTIVFLVFYWFYGRRHSELEVGHPVVPVDPDDSAPYVPYTTNVAQPTTGEVRRAAAERKTEDRG</sequence>
<evidence type="ECO:0000256" key="2">
    <source>
        <dbReference type="ARBA" id="ARBA00022692"/>
    </source>
</evidence>
<feature type="transmembrane region" description="Helical" evidence="5">
    <location>
        <begin position="155"/>
        <end position="173"/>
    </location>
</feature>
<evidence type="ECO:0000256" key="1">
    <source>
        <dbReference type="ARBA" id="ARBA00004141"/>
    </source>
</evidence>
<feature type="transmembrane region" description="Helical" evidence="5">
    <location>
        <begin position="103"/>
        <end position="127"/>
    </location>
</feature>
<evidence type="ECO:0000313" key="6">
    <source>
        <dbReference type="EMBL" id="WPR89831.1"/>
    </source>
</evidence>
<keyword evidence="2 5" id="KW-0812">Transmembrane</keyword>
<feature type="transmembrane region" description="Helical" evidence="5">
    <location>
        <begin position="60"/>
        <end position="82"/>
    </location>
</feature>
<proteinExistence type="predicted"/>
<feature type="transmembrane region" description="Helical" evidence="5">
    <location>
        <begin position="297"/>
        <end position="325"/>
    </location>
</feature>
<dbReference type="Pfam" id="PF13520">
    <property type="entry name" value="AA_permease_2"/>
    <property type="match status" value="1"/>
</dbReference>
<dbReference type="Gene3D" id="1.20.1740.10">
    <property type="entry name" value="Amino acid/polyamine transporter I"/>
    <property type="match status" value="1"/>
</dbReference>
<feature type="transmembrane region" description="Helical" evidence="5">
    <location>
        <begin position="30"/>
        <end position="54"/>
    </location>
</feature>
<evidence type="ECO:0000256" key="5">
    <source>
        <dbReference type="SAM" id="Phobius"/>
    </source>
</evidence>
<gene>
    <name evidence="6" type="ORF">SM116_00675</name>
</gene>
<evidence type="ECO:0000256" key="3">
    <source>
        <dbReference type="ARBA" id="ARBA00022989"/>
    </source>
</evidence>
<feature type="transmembrane region" description="Helical" evidence="5">
    <location>
        <begin position="379"/>
        <end position="400"/>
    </location>
</feature>
<dbReference type="PIRSF" id="PIRSF006060">
    <property type="entry name" value="AA_transporter"/>
    <property type="match status" value="1"/>
</dbReference>
<organism evidence="6 7">
    <name type="scientific">Microbacterium rhizosphaerae</name>
    <dbReference type="NCBI Taxonomy" id="1678237"/>
    <lineage>
        <taxon>Bacteria</taxon>
        <taxon>Bacillati</taxon>
        <taxon>Actinomycetota</taxon>
        <taxon>Actinomycetes</taxon>
        <taxon>Micrococcales</taxon>
        <taxon>Microbacteriaceae</taxon>
        <taxon>Microbacterium</taxon>
    </lineage>
</organism>
<dbReference type="InterPro" id="IPR002293">
    <property type="entry name" value="AA/rel_permease1"/>
</dbReference>
<dbReference type="PANTHER" id="PTHR43243">
    <property type="entry name" value="INNER MEMBRANE TRANSPORTER YGJI-RELATED"/>
    <property type="match status" value="1"/>
</dbReference>
<comment type="subcellular location">
    <subcellularLocation>
        <location evidence="1">Membrane</location>
        <topology evidence="1">Multi-pass membrane protein</topology>
    </subcellularLocation>
</comment>
<evidence type="ECO:0000313" key="7">
    <source>
        <dbReference type="Proteomes" id="UP001323798"/>
    </source>
</evidence>
<evidence type="ECO:0000256" key="4">
    <source>
        <dbReference type="ARBA" id="ARBA00023136"/>
    </source>
</evidence>
<name>A0ABZ0SKA9_9MICO</name>
<accession>A0ABZ0SKA9</accession>
<feature type="transmembrane region" description="Helical" evidence="5">
    <location>
        <begin position="185"/>
        <end position="207"/>
    </location>
</feature>
<dbReference type="RefSeq" id="WP_320942545.1">
    <property type="nucleotide sequence ID" value="NZ_BAABEU010000003.1"/>
</dbReference>